<reference evidence="2" key="1">
    <citation type="submission" date="2023-03" db="EMBL/GenBank/DDBJ databases">
        <title>Massive genome expansion in bonnet fungi (Mycena s.s.) driven by repeated elements and novel gene families across ecological guilds.</title>
        <authorList>
            <consortium name="Lawrence Berkeley National Laboratory"/>
            <person name="Harder C.B."/>
            <person name="Miyauchi S."/>
            <person name="Viragh M."/>
            <person name="Kuo A."/>
            <person name="Thoen E."/>
            <person name="Andreopoulos B."/>
            <person name="Lu D."/>
            <person name="Skrede I."/>
            <person name="Drula E."/>
            <person name="Henrissat B."/>
            <person name="Morin E."/>
            <person name="Kohler A."/>
            <person name="Barry K."/>
            <person name="LaButti K."/>
            <person name="Morin E."/>
            <person name="Salamov A."/>
            <person name="Lipzen A."/>
            <person name="Mereny Z."/>
            <person name="Hegedus B."/>
            <person name="Baldrian P."/>
            <person name="Stursova M."/>
            <person name="Weitz H."/>
            <person name="Taylor A."/>
            <person name="Grigoriev I.V."/>
            <person name="Nagy L.G."/>
            <person name="Martin F."/>
            <person name="Kauserud H."/>
        </authorList>
    </citation>
    <scope>NUCLEOTIDE SEQUENCE</scope>
    <source>
        <strain evidence="2">CBHHK173m</strain>
    </source>
</reference>
<feature type="region of interest" description="Disordered" evidence="1">
    <location>
        <begin position="306"/>
        <end position="378"/>
    </location>
</feature>
<protein>
    <submittedName>
        <fullName evidence="2">Uncharacterized protein</fullName>
    </submittedName>
</protein>
<dbReference type="EMBL" id="JARJCN010000019">
    <property type="protein sequence ID" value="KAJ7092057.1"/>
    <property type="molecule type" value="Genomic_DNA"/>
</dbReference>
<evidence type="ECO:0000256" key="1">
    <source>
        <dbReference type="SAM" id="MobiDB-lite"/>
    </source>
</evidence>
<feature type="compositionally biased region" description="Polar residues" evidence="1">
    <location>
        <begin position="326"/>
        <end position="339"/>
    </location>
</feature>
<feature type="region of interest" description="Disordered" evidence="1">
    <location>
        <begin position="407"/>
        <end position="432"/>
    </location>
</feature>
<feature type="compositionally biased region" description="Basic and acidic residues" evidence="1">
    <location>
        <begin position="9"/>
        <end position="22"/>
    </location>
</feature>
<dbReference type="AlphaFoldDB" id="A0AAD6XW59"/>
<comment type="caution">
    <text evidence="2">The sequence shown here is derived from an EMBL/GenBank/DDBJ whole genome shotgun (WGS) entry which is preliminary data.</text>
</comment>
<keyword evidence="3" id="KW-1185">Reference proteome</keyword>
<feature type="compositionally biased region" description="Acidic residues" evidence="1">
    <location>
        <begin position="128"/>
        <end position="142"/>
    </location>
</feature>
<feature type="region of interest" description="Disordered" evidence="1">
    <location>
        <begin position="1"/>
        <end position="158"/>
    </location>
</feature>
<evidence type="ECO:0000313" key="3">
    <source>
        <dbReference type="Proteomes" id="UP001222325"/>
    </source>
</evidence>
<feature type="region of interest" description="Disordered" evidence="1">
    <location>
        <begin position="181"/>
        <end position="211"/>
    </location>
</feature>
<dbReference type="Proteomes" id="UP001222325">
    <property type="component" value="Unassembled WGS sequence"/>
</dbReference>
<evidence type="ECO:0000313" key="2">
    <source>
        <dbReference type="EMBL" id="KAJ7092057.1"/>
    </source>
</evidence>
<feature type="compositionally biased region" description="Low complexity" evidence="1">
    <location>
        <begin position="24"/>
        <end position="68"/>
    </location>
</feature>
<proteinExistence type="predicted"/>
<gene>
    <name evidence="2" type="ORF">B0H15DRAFT_974253</name>
</gene>
<sequence length="453" mass="49449">MRQFASVFTRRDKDRDLKDGPRRPASTLTPLAPLATTPANSPATPVLSSSSGSEQASSASSNGSASLSIPTPDDDEALASTRTKPKSWTAWLGKRSGTIKRGRPPLEQISLPPTPASKYLPPRHADSDSDDDASSSGSDDESMSSPRSAGLLYPPITPTSVAQSRKNLEILLQNSLVPPLDPSPFAQPPGAPMYPRSSNSPRVLSHPDASTSSAVDALGRSIIPFASRPPPIPVDPPSPLPWYNDRVLSTSATLSPSSAGLFWVHANGVVIAQPVAGSSFAVAELEYSAALDAMIGFGLEGQPQQQTLHLNPQPLPAAAPGPRNTPHITVSSPLRNSALKQPARKSPVSEKPSDPAEDLPSASVPQVPRASRVRFDEDDKEDIIPFGYGLRMKKRREEKAKFLREQQEKRAFEEERAKQEEERLRWEHERRQWEEEKRAWEQEKRAMEEEQKQ</sequence>
<accession>A0AAD6XW59</accession>
<feature type="compositionally biased region" description="Polar residues" evidence="1">
    <location>
        <begin position="196"/>
        <end position="211"/>
    </location>
</feature>
<name>A0AAD6XW59_9AGAR</name>
<organism evidence="2 3">
    <name type="scientific">Mycena belliarum</name>
    <dbReference type="NCBI Taxonomy" id="1033014"/>
    <lineage>
        <taxon>Eukaryota</taxon>
        <taxon>Fungi</taxon>
        <taxon>Dikarya</taxon>
        <taxon>Basidiomycota</taxon>
        <taxon>Agaricomycotina</taxon>
        <taxon>Agaricomycetes</taxon>
        <taxon>Agaricomycetidae</taxon>
        <taxon>Agaricales</taxon>
        <taxon>Marasmiineae</taxon>
        <taxon>Mycenaceae</taxon>
        <taxon>Mycena</taxon>
    </lineage>
</organism>
<feature type="compositionally biased region" description="Pro residues" evidence="1">
    <location>
        <begin position="181"/>
        <end position="192"/>
    </location>
</feature>